<dbReference type="AlphaFoldDB" id="A0A3E4KXZ6"/>
<dbReference type="Gene3D" id="4.10.520.10">
    <property type="entry name" value="IHF-like DNA-binding proteins"/>
    <property type="match status" value="1"/>
</dbReference>
<reference evidence="4 5" key="1">
    <citation type="submission" date="2018-08" db="EMBL/GenBank/DDBJ databases">
        <title>A genome reference for cultivated species of the human gut microbiota.</title>
        <authorList>
            <person name="Zou Y."/>
            <person name="Xue W."/>
            <person name="Luo G."/>
        </authorList>
    </citation>
    <scope>NUCLEOTIDE SEQUENCE [LARGE SCALE GENOMIC DNA]</scope>
    <source>
        <strain evidence="4 5">AF19-10AC</strain>
    </source>
</reference>
<organism evidence="4 5">
    <name type="scientific">Bacteroides intestinalis</name>
    <dbReference type="NCBI Taxonomy" id="329854"/>
    <lineage>
        <taxon>Bacteria</taxon>
        <taxon>Pseudomonadati</taxon>
        <taxon>Bacteroidota</taxon>
        <taxon>Bacteroidia</taxon>
        <taxon>Bacteroidales</taxon>
        <taxon>Bacteroidaceae</taxon>
        <taxon>Bacteroides</taxon>
    </lineage>
</organism>
<comment type="caution">
    <text evidence="4">The sequence shown here is derived from an EMBL/GenBank/DDBJ whole genome shotgun (WGS) entry which is preliminary data.</text>
</comment>
<sequence>MAVIVERTLRHRKVGDVSSPKLNYLKRKARTSRLYDIKRLSQEIEEMGGMSAEDVEHVMKAIVRNLKRKLTDGDSVKLDGFGVFYTTFHSVGTEKAEDCVVKNIDKVNIRFLTDSSLRLVNEANATTRSAPNNITFQLYSPKDEDGSSSGGNSGGGDSGGDGGIEDDPLG</sequence>
<feature type="domain" description="HU" evidence="3">
    <location>
        <begin position="28"/>
        <end position="118"/>
    </location>
</feature>
<evidence type="ECO:0000313" key="5">
    <source>
        <dbReference type="Proteomes" id="UP000284772"/>
    </source>
</evidence>
<gene>
    <name evidence="4" type="ORF">DWX27_24155</name>
</gene>
<evidence type="ECO:0000256" key="1">
    <source>
        <dbReference type="ARBA" id="ARBA00023125"/>
    </source>
</evidence>
<name>A0A3E4KXZ6_9BACE</name>
<dbReference type="Pfam" id="PF18291">
    <property type="entry name" value="HU-HIG"/>
    <property type="match status" value="1"/>
</dbReference>
<protein>
    <submittedName>
        <fullName evidence="4">DNA-binding protein</fullName>
    </submittedName>
</protein>
<dbReference type="InterPro" id="IPR010992">
    <property type="entry name" value="IHF-like_DNA-bd_dom_sf"/>
</dbReference>
<dbReference type="GO" id="GO:0003677">
    <property type="term" value="F:DNA binding"/>
    <property type="evidence" value="ECO:0007669"/>
    <property type="project" value="UniProtKB-KW"/>
</dbReference>
<feature type="region of interest" description="Disordered" evidence="2">
    <location>
        <begin position="137"/>
        <end position="170"/>
    </location>
</feature>
<dbReference type="InterPro" id="IPR041607">
    <property type="entry name" value="HU-HIG"/>
</dbReference>
<dbReference type="RefSeq" id="WP_115503169.1">
    <property type="nucleotide sequence ID" value="NZ_CABMMK010000005.1"/>
</dbReference>
<feature type="compositionally biased region" description="Gly residues" evidence="2">
    <location>
        <begin position="148"/>
        <end position="162"/>
    </location>
</feature>
<dbReference type="Proteomes" id="UP000284772">
    <property type="component" value="Unassembled WGS sequence"/>
</dbReference>
<dbReference type="SUPFAM" id="SSF47729">
    <property type="entry name" value="IHF-like DNA-binding proteins"/>
    <property type="match status" value="1"/>
</dbReference>
<evidence type="ECO:0000259" key="3">
    <source>
        <dbReference type="Pfam" id="PF18291"/>
    </source>
</evidence>
<proteinExistence type="predicted"/>
<accession>A0A3E4KXZ6</accession>
<keyword evidence="1 4" id="KW-0238">DNA-binding</keyword>
<dbReference type="EMBL" id="QRWT01000068">
    <property type="protein sequence ID" value="RGT43231.1"/>
    <property type="molecule type" value="Genomic_DNA"/>
</dbReference>
<evidence type="ECO:0000313" key="4">
    <source>
        <dbReference type="EMBL" id="RGT43231.1"/>
    </source>
</evidence>
<evidence type="ECO:0000256" key="2">
    <source>
        <dbReference type="SAM" id="MobiDB-lite"/>
    </source>
</evidence>